<keyword evidence="5" id="KW-1133">Transmembrane helix</keyword>
<keyword evidence="7" id="KW-1185">Reference proteome</keyword>
<dbReference type="PANTHER" id="PTHR31469">
    <property type="entry name" value="OS07G0633600 PROTEIN"/>
    <property type="match status" value="1"/>
</dbReference>
<keyword evidence="1" id="KW-0808">Transferase</keyword>
<proteinExistence type="predicted"/>
<dbReference type="AlphaFoldDB" id="A0A9N8HS63"/>
<feature type="region of interest" description="Disordered" evidence="4">
    <location>
        <begin position="17"/>
        <end position="39"/>
    </location>
</feature>
<evidence type="ECO:0000256" key="1">
    <source>
        <dbReference type="ARBA" id="ARBA00022679"/>
    </source>
</evidence>
<dbReference type="GO" id="GO:0016740">
    <property type="term" value="F:transferase activity"/>
    <property type="evidence" value="ECO:0007669"/>
    <property type="project" value="UniProtKB-KW"/>
</dbReference>
<dbReference type="Pfam" id="PF10250">
    <property type="entry name" value="O-FucT"/>
    <property type="match status" value="1"/>
</dbReference>
<evidence type="ECO:0000313" key="6">
    <source>
        <dbReference type="EMBL" id="CAB9522865.1"/>
    </source>
</evidence>
<dbReference type="Proteomes" id="UP001153069">
    <property type="component" value="Unassembled WGS sequence"/>
</dbReference>
<name>A0A9N8HS63_9STRA</name>
<dbReference type="Gene3D" id="3.40.50.11350">
    <property type="match status" value="1"/>
</dbReference>
<comment type="caution">
    <text evidence="6">The sequence shown here is derived from an EMBL/GenBank/DDBJ whole genome shotgun (WGS) entry which is preliminary data.</text>
</comment>
<dbReference type="Gene3D" id="3.40.50.11340">
    <property type="match status" value="1"/>
</dbReference>
<dbReference type="InterPro" id="IPR019378">
    <property type="entry name" value="GDP-Fuc_O-FucTrfase"/>
</dbReference>
<dbReference type="GO" id="GO:0006004">
    <property type="term" value="P:fucose metabolic process"/>
    <property type="evidence" value="ECO:0007669"/>
    <property type="project" value="UniProtKB-KW"/>
</dbReference>
<reference evidence="6" key="1">
    <citation type="submission" date="2020-06" db="EMBL/GenBank/DDBJ databases">
        <authorList>
            <consortium name="Plant Systems Biology data submission"/>
        </authorList>
    </citation>
    <scope>NUCLEOTIDE SEQUENCE</scope>
    <source>
        <strain evidence="6">D6</strain>
    </source>
</reference>
<evidence type="ECO:0000256" key="4">
    <source>
        <dbReference type="SAM" id="MobiDB-lite"/>
    </source>
</evidence>
<keyword evidence="3" id="KW-0119">Carbohydrate metabolism</keyword>
<protein>
    <submittedName>
        <fullName evidence="6">GDP-fucose protein O-fucosyltransferase</fullName>
    </submittedName>
</protein>
<sequence>MTRLKPPARKIPPAVADQAKLKKTSSVNSQNNNNNNHTRQGKLQMVLILVMAVCMGMTLYVNVTSTSASNMDMIQYSAAFHQAIEDFRQGAMSRKSTTTTSNQQQQSSKQQPVLGDSLIAKLSCEPHGGPADEFAQEMIYWEDIPSDALWVSPFRQKRGEHRRYMTFEPDGGGWNNIRMAMETVVGLAAAMGRTLVLPPQKQMYLLGKGDNKQKRHFGFEDFFPMQQMAMENAAIDMITMKEFLELEAMTGNLKDKATGRTSFPPYNRTDWNGLSGMEYDELREWLRTVTLVPQWNPEKCLAAFPANGDHSSVQELIDMQQTIHKEGIKIESYIGNPVPVDGPPIDRMKENLNNRRDLCVYDEAMEKEMVVHFACAHKLGLRLLVHFYEFLYLEDWKEDLWMKRFMRDHMRYNDDIQCAAARLVHMMRQLARKNGNPTGEFDSFHIRRGDFQYKNTRIPAEEILTNIRQYLTPNTTIFIATMKGTSPSLNQCESTTIYTSWMTLRICCRE</sequence>
<feature type="compositionally biased region" description="Low complexity" evidence="4">
    <location>
        <begin position="95"/>
        <end position="111"/>
    </location>
</feature>
<keyword evidence="5" id="KW-0812">Transmembrane</keyword>
<evidence type="ECO:0000313" key="7">
    <source>
        <dbReference type="Proteomes" id="UP001153069"/>
    </source>
</evidence>
<feature type="compositionally biased region" description="Low complexity" evidence="4">
    <location>
        <begin position="25"/>
        <end position="36"/>
    </location>
</feature>
<dbReference type="CDD" id="cd11296">
    <property type="entry name" value="O-FucT_like"/>
    <property type="match status" value="1"/>
</dbReference>
<dbReference type="PANTHER" id="PTHR31469:SF8">
    <property type="entry name" value="OS07G0641000 PROTEIN"/>
    <property type="match status" value="1"/>
</dbReference>
<gene>
    <name evidence="6" type="ORF">SEMRO_1351_G265200.1</name>
</gene>
<keyword evidence="5" id="KW-0472">Membrane</keyword>
<evidence type="ECO:0000256" key="3">
    <source>
        <dbReference type="ARBA" id="ARBA00023277"/>
    </source>
</evidence>
<organism evidence="6 7">
    <name type="scientific">Seminavis robusta</name>
    <dbReference type="NCBI Taxonomy" id="568900"/>
    <lineage>
        <taxon>Eukaryota</taxon>
        <taxon>Sar</taxon>
        <taxon>Stramenopiles</taxon>
        <taxon>Ochrophyta</taxon>
        <taxon>Bacillariophyta</taxon>
        <taxon>Bacillariophyceae</taxon>
        <taxon>Bacillariophycidae</taxon>
        <taxon>Naviculales</taxon>
        <taxon>Naviculaceae</taxon>
        <taxon>Seminavis</taxon>
    </lineage>
</organism>
<feature type="region of interest" description="Disordered" evidence="4">
    <location>
        <begin position="91"/>
        <end position="112"/>
    </location>
</feature>
<dbReference type="EMBL" id="CAICTM010001349">
    <property type="protein sequence ID" value="CAB9522865.1"/>
    <property type="molecule type" value="Genomic_DNA"/>
</dbReference>
<evidence type="ECO:0000256" key="5">
    <source>
        <dbReference type="SAM" id="Phobius"/>
    </source>
</evidence>
<keyword evidence="2" id="KW-0294">Fucose metabolism</keyword>
<feature type="transmembrane region" description="Helical" evidence="5">
    <location>
        <begin position="45"/>
        <end position="63"/>
    </location>
</feature>
<evidence type="ECO:0000256" key="2">
    <source>
        <dbReference type="ARBA" id="ARBA00023253"/>
    </source>
</evidence>
<dbReference type="OrthoDB" id="1861862at2759"/>
<accession>A0A9N8HS63</accession>